<dbReference type="InterPro" id="IPR010869">
    <property type="entry name" value="DUF1501"/>
</dbReference>
<organism evidence="2 3">
    <name type="scientific">Cupriavidus basilensis</name>
    <dbReference type="NCBI Taxonomy" id="68895"/>
    <lineage>
        <taxon>Bacteria</taxon>
        <taxon>Pseudomonadati</taxon>
        <taxon>Pseudomonadota</taxon>
        <taxon>Betaproteobacteria</taxon>
        <taxon>Burkholderiales</taxon>
        <taxon>Burkholderiaceae</taxon>
        <taxon>Cupriavidus</taxon>
    </lineage>
</organism>
<accession>A0A0C4YD33</accession>
<dbReference type="Proteomes" id="UP000031843">
    <property type="component" value="Chromosome main"/>
</dbReference>
<dbReference type="InterPro" id="IPR019546">
    <property type="entry name" value="TAT_signal_bac_arc"/>
</dbReference>
<dbReference type="PROSITE" id="PS51318">
    <property type="entry name" value="TAT"/>
    <property type="match status" value="1"/>
</dbReference>
<keyword evidence="3" id="KW-1185">Reference proteome</keyword>
<evidence type="ECO:0000256" key="1">
    <source>
        <dbReference type="SAM" id="MobiDB-lite"/>
    </source>
</evidence>
<dbReference type="Pfam" id="PF07394">
    <property type="entry name" value="DUF1501"/>
    <property type="match status" value="1"/>
</dbReference>
<sequence length="390" mass="40508">MFSRRDFLRVTGGAAAMLALPRLTLASVDSDRRFVFVIQRGAADGLNTLIPYADPGYARLRGALAIDIAQATKLDGTFALHPALTETARMYTAGQALFVQAVASPYRERSHFDGQNVLETGGAAPYQVKDGWMNRLVSLLPKRPENAIAFAPTVPAALRGPVEVGSYAPSALPSAPDDLLARVGQLYEMDPQLHPLWSAAMQARGLAGDAGARQDPASLGRLAAGFLARADGPRIAMIETGGWDTHSAQAPRLAARLKALDTMLAALRDGLGPSWERTTVLVATEFGRTAAANGTGGTDHGTGAAAMLLGGGVKGGRVLADWPGLAQGSLYQGRDLAPTTELDGLIAAAAAQSFGLDSERVARTLFGRGRGGGRGSGGEQGGMLGGLLRA</sequence>
<dbReference type="KEGG" id="cbw:RR42_m1205"/>
<dbReference type="AlphaFoldDB" id="A0A0C4YD33"/>
<protein>
    <submittedName>
        <fullName evidence="2">Putative exported protein</fullName>
    </submittedName>
</protein>
<name>A0A0C4YD33_9BURK</name>
<dbReference type="InterPro" id="IPR006311">
    <property type="entry name" value="TAT_signal"/>
</dbReference>
<reference evidence="2 3" key="1">
    <citation type="journal article" date="2015" name="Genome Announc.">
        <title>Complete Genome Sequence of Cupriavidus basilensis 4G11, Isolated from the Oak Ridge Field Research Center Site.</title>
        <authorList>
            <person name="Ray J."/>
            <person name="Waters R.J."/>
            <person name="Skerker J.M."/>
            <person name="Kuehl J.V."/>
            <person name="Price M.N."/>
            <person name="Huang J."/>
            <person name="Chakraborty R."/>
            <person name="Arkin A.P."/>
            <person name="Deutschbauer A."/>
        </authorList>
    </citation>
    <scope>NUCLEOTIDE SEQUENCE [LARGE SCALE GENOMIC DNA]</scope>
    <source>
        <strain evidence="2">4G11</strain>
    </source>
</reference>
<dbReference type="STRING" id="68895.RR42_m1205"/>
<dbReference type="PANTHER" id="PTHR43737">
    <property type="entry name" value="BLL7424 PROTEIN"/>
    <property type="match status" value="1"/>
</dbReference>
<dbReference type="PANTHER" id="PTHR43737:SF1">
    <property type="entry name" value="DUF1501 DOMAIN-CONTAINING PROTEIN"/>
    <property type="match status" value="1"/>
</dbReference>
<gene>
    <name evidence="2" type="ORF">RR42_m1205</name>
</gene>
<dbReference type="RefSeq" id="WP_082054980.1">
    <property type="nucleotide sequence ID" value="NZ_CP010536.1"/>
</dbReference>
<feature type="compositionally biased region" description="Gly residues" evidence="1">
    <location>
        <begin position="368"/>
        <end position="390"/>
    </location>
</feature>
<evidence type="ECO:0000313" key="3">
    <source>
        <dbReference type="Proteomes" id="UP000031843"/>
    </source>
</evidence>
<dbReference type="Pfam" id="PF10518">
    <property type="entry name" value="TAT_signal"/>
    <property type="match status" value="1"/>
</dbReference>
<proteinExistence type="predicted"/>
<dbReference type="EMBL" id="CP010536">
    <property type="protein sequence ID" value="AJG18611.1"/>
    <property type="molecule type" value="Genomic_DNA"/>
</dbReference>
<evidence type="ECO:0000313" key="2">
    <source>
        <dbReference type="EMBL" id="AJG18611.1"/>
    </source>
</evidence>
<feature type="region of interest" description="Disordered" evidence="1">
    <location>
        <begin position="367"/>
        <end position="390"/>
    </location>
</feature>